<evidence type="ECO:0000256" key="1">
    <source>
        <dbReference type="ARBA" id="ARBA00004429"/>
    </source>
</evidence>
<sequence>MIDKLSTQHRVLIATVLSFAFFVGYDYFFIPKNVPTQTEATTSVTQTSAPQTPAPSSSVSQTAPSPSMSSASLDSEYIATVRGEHFELKIDRLGRIAKYYLNDAKFKNEDTSRLQLIDESFEPKPLEVRFKETSVNNEAFAVDYTVDNAQLVVESGPKTLVLTQVLEATTLTKKLTFYPEGHYEVAIELSAPQEFFITPGFRPNVIADNFTFHGVLIKEADETITVIGDGDAKGDERFIDAPMVAAVDRYYTTLLYDFNEGFDVVVSTDKDKNPILFIKGKPTMSFSGYVGPKDYEILNGIDARLTDAIEYGWFTFIAKPLFLFLSYLYGLFGNWGWAIVAMTILIRLVLYPLTYKGMVSMNKLKELAPKVKELQAKYKGEPQKLNTHMMELYKKHGANPMGGCLPILMQIPIFFAIYRVLSNAIELKGAPWILWVEDLAVMDPYFVLPILMGATMFLHQRITPTNFTDPMQEKIMKFLPLIFTFFFVTFPAGLTLYWFVNNLFSIAQQYYVNHLFAKKKEEQKALKEEKK</sequence>
<feature type="domain" description="Membrane insertase YidC/Oxa/ALB C-terminal" evidence="15">
    <location>
        <begin position="335"/>
        <end position="513"/>
    </location>
</feature>
<keyword evidence="5 13" id="KW-1003">Cell membrane</keyword>
<dbReference type="CDD" id="cd20070">
    <property type="entry name" value="5TM_YidC_Alb3"/>
    <property type="match status" value="1"/>
</dbReference>
<proteinExistence type="inferred from homology"/>
<dbReference type="NCBIfam" id="NF002357">
    <property type="entry name" value="PRK01318.2-4"/>
    <property type="match status" value="1"/>
</dbReference>
<reference evidence="18" key="2">
    <citation type="submission" date="2021-02" db="EMBL/GenBank/DDBJ databases">
        <title>Sulfurospirillum tamanensis sp. nov.</title>
        <authorList>
            <person name="Merkel A.Y."/>
        </authorList>
    </citation>
    <scope>NUCLEOTIDE SEQUENCE [LARGE SCALE GENOMIC DNA]</scope>
    <source>
        <strain evidence="18">T05b</strain>
    </source>
</reference>
<evidence type="ECO:0000259" key="15">
    <source>
        <dbReference type="Pfam" id="PF02096"/>
    </source>
</evidence>
<feature type="transmembrane region" description="Helical" evidence="13">
    <location>
        <begin position="12"/>
        <end position="30"/>
    </location>
</feature>
<comment type="similarity">
    <text evidence="2 13">Belongs to the OXA1/ALB3/YidC family. Type 1 subfamily.</text>
</comment>
<evidence type="ECO:0000256" key="6">
    <source>
        <dbReference type="ARBA" id="ARBA00022692"/>
    </source>
</evidence>
<evidence type="ECO:0000256" key="14">
    <source>
        <dbReference type="SAM" id="MobiDB-lite"/>
    </source>
</evidence>
<dbReference type="Gene3D" id="2.70.98.90">
    <property type="match status" value="1"/>
</dbReference>
<feature type="transmembrane region" description="Helical" evidence="13">
    <location>
        <begin position="335"/>
        <end position="355"/>
    </location>
</feature>
<dbReference type="PRINTS" id="PR01900">
    <property type="entry name" value="YIDCPROTEIN"/>
</dbReference>
<keyword evidence="4 13" id="KW-0813">Transport</keyword>
<keyword evidence="10 13" id="KW-0143">Chaperone</keyword>
<dbReference type="Pfam" id="PF14849">
    <property type="entry name" value="YidC_periplas"/>
    <property type="match status" value="1"/>
</dbReference>
<dbReference type="NCBIfam" id="TIGR03593">
    <property type="entry name" value="yidC_nterm"/>
    <property type="match status" value="1"/>
</dbReference>
<feature type="transmembrane region" description="Helical" evidence="13">
    <location>
        <begin position="398"/>
        <end position="421"/>
    </location>
</feature>
<evidence type="ECO:0000313" key="17">
    <source>
        <dbReference type="EMBL" id="MBN2964318.1"/>
    </source>
</evidence>
<feature type="region of interest" description="Disordered" evidence="14">
    <location>
        <begin position="41"/>
        <end position="70"/>
    </location>
</feature>
<protein>
    <recommendedName>
        <fullName evidence="3 13">Membrane protein insertase YidC</fullName>
    </recommendedName>
    <alternativeName>
        <fullName evidence="12 13">Foldase YidC</fullName>
    </alternativeName>
    <alternativeName>
        <fullName evidence="11 13">Membrane integrase YidC</fullName>
    </alternativeName>
    <alternativeName>
        <fullName evidence="13">Membrane protein YidC</fullName>
    </alternativeName>
</protein>
<keyword evidence="18" id="KW-1185">Reference proteome</keyword>
<dbReference type="InterPro" id="IPR047196">
    <property type="entry name" value="YidC_ALB_C"/>
</dbReference>
<evidence type="ECO:0000256" key="2">
    <source>
        <dbReference type="ARBA" id="ARBA00010527"/>
    </source>
</evidence>
<dbReference type="CDD" id="cd19960">
    <property type="entry name" value="YidC_peri"/>
    <property type="match status" value="1"/>
</dbReference>
<comment type="function">
    <text evidence="13">Required for the insertion and/or proper folding and/or complex formation of integral membrane proteins into the membrane. Involved in integration of membrane proteins that insert both dependently and independently of the Sec translocase complex, as well as at least some lipoproteins. Aids folding of multispanning membrane proteins.</text>
</comment>
<dbReference type="HAMAP" id="MF_01810">
    <property type="entry name" value="YidC_type1"/>
    <property type="match status" value="1"/>
</dbReference>
<evidence type="ECO:0000259" key="16">
    <source>
        <dbReference type="Pfam" id="PF14849"/>
    </source>
</evidence>
<keyword evidence="9 13" id="KW-0472">Membrane</keyword>
<gene>
    <name evidence="13 17" type="primary">yidC</name>
    <name evidence="17" type="ORF">JWV37_05970</name>
</gene>
<comment type="caution">
    <text evidence="17">The sequence shown here is derived from an EMBL/GenBank/DDBJ whole genome shotgun (WGS) entry which is preliminary data.</text>
</comment>
<evidence type="ECO:0000256" key="9">
    <source>
        <dbReference type="ARBA" id="ARBA00023136"/>
    </source>
</evidence>
<reference evidence="17 18" key="1">
    <citation type="submission" date="2021-02" db="EMBL/GenBank/DDBJ databases">
        <title>Sulfurospirillum tamanensis sp. nov.</title>
        <authorList>
            <person name="Frolova A."/>
            <person name="Merkel A."/>
            <person name="Slobodkin A."/>
        </authorList>
    </citation>
    <scope>NUCLEOTIDE SEQUENCE [LARGE SCALE GENOMIC DNA]</scope>
    <source>
        <strain evidence="17 18">T05b</strain>
    </source>
</reference>
<reference evidence="17 18" key="3">
    <citation type="submission" date="2021-02" db="EMBL/GenBank/DDBJ databases">
        <authorList>
            <person name="Merkel A.Y."/>
        </authorList>
    </citation>
    <scope>NUCLEOTIDE SEQUENCE [LARGE SCALE GENOMIC DNA]</scope>
    <source>
        <strain evidence="17 18">T05b</strain>
    </source>
</reference>
<feature type="transmembrane region" description="Helical" evidence="13">
    <location>
        <begin position="478"/>
        <end position="500"/>
    </location>
</feature>
<feature type="domain" description="Membrane insertase YidC N-terminal" evidence="16">
    <location>
        <begin position="282"/>
        <end position="323"/>
    </location>
</feature>
<dbReference type="InterPro" id="IPR028055">
    <property type="entry name" value="YidC/Oxa/ALB_C"/>
</dbReference>
<comment type="subunit">
    <text evidence="13">Interacts with the Sec translocase complex via SecD. Specifically interacts with transmembrane segments of nascent integral membrane proteins during membrane integration.</text>
</comment>
<evidence type="ECO:0000256" key="13">
    <source>
        <dbReference type="HAMAP-Rule" id="MF_01810"/>
    </source>
</evidence>
<accession>A0ABS2WRT4</accession>
<dbReference type="PANTHER" id="PTHR12428">
    <property type="entry name" value="OXA1"/>
    <property type="match status" value="1"/>
</dbReference>
<evidence type="ECO:0000256" key="4">
    <source>
        <dbReference type="ARBA" id="ARBA00022448"/>
    </source>
</evidence>
<dbReference type="EMBL" id="JAFHKK010000010">
    <property type="protein sequence ID" value="MBN2964318.1"/>
    <property type="molecule type" value="Genomic_DNA"/>
</dbReference>
<dbReference type="NCBIfam" id="TIGR03592">
    <property type="entry name" value="yidC_oxa1_cterm"/>
    <property type="match status" value="1"/>
</dbReference>
<dbReference type="PANTHER" id="PTHR12428:SF65">
    <property type="entry name" value="CYTOCHROME C OXIDASE ASSEMBLY PROTEIN COX18, MITOCHONDRIAL"/>
    <property type="match status" value="1"/>
</dbReference>
<dbReference type="RefSeq" id="WP_205458866.1">
    <property type="nucleotide sequence ID" value="NZ_JAFHKK010000010.1"/>
</dbReference>
<dbReference type="InterPro" id="IPR001708">
    <property type="entry name" value="YidC/ALB3/OXA1/COX18"/>
</dbReference>
<evidence type="ECO:0000256" key="3">
    <source>
        <dbReference type="ARBA" id="ARBA00015325"/>
    </source>
</evidence>
<evidence type="ECO:0000256" key="10">
    <source>
        <dbReference type="ARBA" id="ARBA00023186"/>
    </source>
</evidence>
<name>A0ABS2WRT4_9BACT</name>
<organism evidence="17 18">
    <name type="scientific">Sulfurospirillum tamanense</name>
    <dbReference type="NCBI Taxonomy" id="2813362"/>
    <lineage>
        <taxon>Bacteria</taxon>
        <taxon>Pseudomonadati</taxon>
        <taxon>Campylobacterota</taxon>
        <taxon>Epsilonproteobacteria</taxon>
        <taxon>Campylobacterales</taxon>
        <taxon>Sulfurospirillaceae</taxon>
        <taxon>Sulfurospirillum</taxon>
    </lineage>
</organism>
<dbReference type="Pfam" id="PF02096">
    <property type="entry name" value="60KD_IMP"/>
    <property type="match status" value="1"/>
</dbReference>
<evidence type="ECO:0000256" key="11">
    <source>
        <dbReference type="ARBA" id="ARBA00033245"/>
    </source>
</evidence>
<evidence type="ECO:0000256" key="5">
    <source>
        <dbReference type="ARBA" id="ARBA00022475"/>
    </source>
</evidence>
<dbReference type="InterPro" id="IPR038221">
    <property type="entry name" value="YidC_periplasmic_sf"/>
</dbReference>
<comment type="subcellular location">
    <subcellularLocation>
        <location evidence="1">Cell inner membrane</location>
        <topology evidence="1">Multi-pass membrane protein</topology>
    </subcellularLocation>
    <subcellularLocation>
        <location evidence="13">Cell membrane</location>
        <topology evidence="13">Multi-pass membrane protein</topology>
    </subcellularLocation>
</comment>
<keyword evidence="6 13" id="KW-0812">Transmembrane</keyword>
<feature type="transmembrane region" description="Helical" evidence="13">
    <location>
        <begin position="441"/>
        <end position="458"/>
    </location>
</feature>
<keyword evidence="7 13" id="KW-0653">Protein transport</keyword>
<keyword evidence="8 13" id="KW-1133">Transmembrane helix</keyword>
<dbReference type="PRINTS" id="PR00701">
    <property type="entry name" value="60KDINNERMP"/>
</dbReference>
<evidence type="ECO:0000313" key="18">
    <source>
        <dbReference type="Proteomes" id="UP000703590"/>
    </source>
</evidence>
<dbReference type="InterPro" id="IPR028053">
    <property type="entry name" value="Membr_insert_YidC_N"/>
</dbReference>
<evidence type="ECO:0000256" key="12">
    <source>
        <dbReference type="ARBA" id="ARBA00033342"/>
    </source>
</evidence>
<evidence type="ECO:0000256" key="7">
    <source>
        <dbReference type="ARBA" id="ARBA00022927"/>
    </source>
</evidence>
<evidence type="ECO:0000256" key="8">
    <source>
        <dbReference type="ARBA" id="ARBA00022989"/>
    </source>
</evidence>
<dbReference type="InterPro" id="IPR019998">
    <property type="entry name" value="Membr_insert_YidC"/>
</dbReference>
<dbReference type="Proteomes" id="UP000703590">
    <property type="component" value="Unassembled WGS sequence"/>
</dbReference>